<evidence type="ECO:0000256" key="1">
    <source>
        <dbReference type="SAM" id="Phobius"/>
    </source>
</evidence>
<name>C3PHM3_CORA7</name>
<accession>C3PHM3</accession>
<protein>
    <submittedName>
        <fullName evidence="2">Putative membrane protein</fullName>
    </submittedName>
</protein>
<dbReference type="AlphaFoldDB" id="C3PHM3"/>
<keyword evidence="1" id="KW-0472">Membrane</keyword>
<keyword evidence="3" id="KW-1185">Reference proteome</keyword>
<keyword evidence="1" id="KW-0812">Transmembrane</keyword>
<proteinExistence type="predicted"/>
<keyword evidence="1" id="KW-1133">Transmembrane helix</keyword>
<sequence>MEKRRKLRELLRTAVGVSIAVLVPIGGGLGVFEVANGLSLEAPLSALAFQ</sequence>
<evidence type="ECO:0000313" key="2">
    <source>
        <dbReference type="EMBL" id="ACP33327.1"/>
    </source>
</evidence>
<dbReference type="KEGG" id="car:cauri_1734"/>
<organism evidence="2 3">
    <name type="scientific">Corynebacterium aurimucosum (strain ATCC 700975 / DSM 44827 / CIP 107346 / CN-1)</name>
    <name type="common">Corynebacterium nigricans</name>
    <dbReference type="NCBI Taxonomy" id="548476"/>
    <lineage>
        <taxon>Bacteria</taxon>
        <taxon>Bacillati</taxon>
        <taxon>Actinomycetota</taxon>
        <taxon>Actinomycetes</taxon>
        <taxon>Mycobacteriales</taxon>
        <taxon>Corynebacteriaceae</taxon>
        <taxon>Corynebacterium</taxon>
    </lineage>
</organism>
<dbReference type="HOGENOM" id="CLU_3116909_0_0_11"/>
<feature type="transmembrane region" description="Helical" evidence="1">
    <location>
        <begin position="12"/>
        <end position="32"/>
    </location>
</feature>
<dbReference type="STRING" id="548476.cauri_1734"/>
<gene>
    <name evidence="2" type="ordered locus">cauri_1734</name>
</gene>
<dbReference type="EMBL" id="CP001601">
    <property type="protein sequence ID" value="ACP33327.1"/>
    <property type="molecule type" value="Genomic_DNA"/>
</dbReference>
<dbReference type="Proteomes" id="UP000002077">
    <property type="component" value="Chromosome"/>
</dbReference>
<reference evidence="2 3" key="1">
    <citation type="journal article" date="2010" name="BMC Genomics">
        <title>Complete genome sequence and lifestyle of black-pigmented Corynebacterium aurimucosum ATCC 700975 (formerly C. nigricans CN-1) isolated from a vaginal swab of a woman with spontaneous abortion.</title>
        <authorList>
            <person name="Trost E."/>
            <person name="Gotker S."/>
            <person name="Schneider J."/>
            <person name="Schneiker-Bekel S."/>
            <person name="Szczepanowski R."/>
            <person name="Tilker A."/>
            <person name="Viehoever P."/>
            <person name="Arnold W."/>
            <person name="Bekel T."/>
            <person name="Blom J."/>
            <person name="Gartemann K.H."/>
            <person name="Linke B."/>
            <person name="Goesmann A."/>
            <person name="Puhler A."/>
            <person name="Shukla S.K."/>
            <person name="Tauch A."/>
        </authorList>
    </citation>
    <scope>NUCLEOTIDE SEQUENCE [LARGE SCALE GENOMIC DNA]</scope>
    <source>
        <strain evidence="3">ATCC 700975 / DSM 44827 / CIP 107346 / CN-1</strain>
    </source>
</reference>
<evidence type="ECO:0000313" key="3">
    <source>
        <dbReference type="Proteomes" id="UP000002077"/>
    </source>
</evidence>